<sequence>MSYIYTALSFKNSLVELYILDERCSFGPQLARLGAYRKLYEQIDQFKKLQVLCLFYSSDKHLSYFDGMIDKCQHLKELNICLHIKKIVPPPYEPGPAIRPHPNIRKFECNWRLIDTKSRVEYVIHKSFNLQKLRVTHGMDEGHIRHCSSRALVKFLQYAISVPDFCMDLDVKDEDLLNIWTEFVKTKNGSKKLSITYHSQYQPSNGRTHMKLSSANGMQLLFPLTTEGNEPTRVLFLTWAGETIRSLELLEILQFCPVMEEITMNNTSYISPSRRELTFPSIKRLIINGLNYTNSNNFLSCLSLSFPNFNQLSFDFNAIQEGYTEPITIHMTHISLDLLTWNEERSHGIENFKAQEFTSG</sequence>
<name>A0ABP9YQL3_9FUNG</name>
<gene>
    <name evidence="1" type="ORF">MFLAVUS_002543</name>
</gene>
<accession>A0ABP9YQL3</accession>
<reference evidence="1 2" key="1">
    <citation type="submission" date="2024-04" db="EMBL/GenBank/DDBJ databases">
        <title>genome sequences of Mucor flavus KT1a and Helicostylum pulchrum KT1b strains isolated from the surface of a dry-aged beef.</title>
        <authorList>
            <person name="Toyotome T."/>
            <person name="Hosono M."/>
            <person name="Torimaru M."/>
            <person name="Fukuda K."/>
            <person name="Mikami N."/>
        </authorList>
    </citation>
    <scope>NUCLEOTIDE SEQUENCE [LARGE SCALE GENOMIC DNA]</scope>
    <source>
        <strain evidence="1 2">KT1a</strain>
    </source>
</reference>
<organism evidence="1 2">
    <name type="scientific">Mucor flavus</name>
    <dbReference type="NCBI Taxonomy" id="439312"/>
    <lineage>
        <taxon>Eukaryota</taxon>
        <taxon>Fungi</taxon>
        <taxon>Fungi incertae sedis</taxon>
        <taxon>Mucoromycota</taxon>
        <taxon>Mucoromycotina</taxon>
        <taxon>Mucoromycetes</taxon>
        <taxon>Mucorales</taxon>
        <taxon>Mucorineae</taxon>
        <taxon>Mucoraceae</taxon>
        <taxon>Mucor</taxon>
    </lineage>
</organism>
<evidence type="ECO:0000313" key="2">
    <source>
        <dbReference type="Proteomes" id="UP001473302"/>
    </source>
</evidence>
<keyword evidence="2" id="KW-1185">Reference proteome</keyword>
<dbReference type="EMBL" id="BAABUK010000004">
    <property type="protein sequence ID" value="GAA5809139.1"/>
    <property type="molecule type" value="Genomic_DNA"/>
</dbReference>
<protein>
    <submittedName>
        <fullName evidence="1">Uncharacterized protein</fullName>
    </submittedName>
</protein>
<dbReference type="SUPFAM" id="SSF52058">
    <property type="entry name" value="L domain-like"/>
    <property type="match status" value="1"/>
</dbReference>
<proteinExistence type="predicted"/>
<comment type="caution">
    <text evidence="1">The sequence shown here is derived from an EMBL/GenBank/DDBJ whole genome shotgun (WGS) entry which is preliminary data.</text>
</comment>
<dbReference type="Proteomes" id="UP001473302">
    <property type="component" value="Unassembled WGS sequence"/>
</dbReference>
<evidence type="ECO:0000313" key="1">
    <source>
        <dbReference type="EMBL" id="GAA5809139.1"/>
    </source>
</evidence>